<evidence type="ECO:0000256" key="2">
    <source>
        <dbReference type="ARBA" id="ARBA00023002"/>
    </source>
</evidence>
<dbReference type="OrthoDB" id="6180at2"/>
<feature type="domain" description="Quinate/shikimate 5-dehydrogenase/glutamyl-tRNA reductase" evidence="3">
    <location>
        <begin position="117"/>
        <end position="229"/>
    </location>
</feature>
<accession>A0A518GAR3</accession>
<dbReference type="InterPro" id="IPR036291">
    <property type="entry name" value="NAD(P)-bd_dom_sf"/>
</dbReference>
<dbReference type="Pfam" id="PF09176">
    <property type="entry name" value="Mpt_N"/>
    <property type="match status" value="1"/>
</dbReference>
<proteinExistence type="predicted"/>
<evidence type="ECO:0000313" key="5">
    <source>
        <dbReference type="EMBL" id="QDV25694.1"/>
    </source>
</evidence>
<dbReference type="Gene3D" id="3.40.50.720">
    <property type="entry name" value="NAD(P)-binding Rossmann-like Domain"/>
    <property type="match status" value="1"/>
</dbReference>
<dbReference type="GO" id="GO:0016491">
    <property type="term" value="F:oxidoreductase activity"/>
    <property type="evidence" value="ECO:0007669"/>
    <property type="project" value="UniProtKB-KW"/>
</dbReference>
<dbReference type="EMBL" id="CP036298">
    <property type="protein sequence ID" value="QDV25694.1"/>
    <property type="molecule type" value="Genomic_DNA"/>
</dbReference>
<gene>
    <name evidence="5" type="primary">mtdA</name>
    <name evidence="5" type="ORF">Q31a_40210</name>
</gene>
<protein>
    <submittedName>
        <fullName evidence="5">Bifunctional protein MdtA</fullName>
    </submittedName>
</protein>
<dbReference type="SUPFAM" id="SSF51735">
    <property type="entry name" value="NAD(P)-binding Rossmann-fold domains"/>
    <property type="match status" value="1"/>
</dbReference>
<keyword evidence="1" id="KW-0521">NADP</keyword>
<dbReference type="KEGG" id="ahel:Q31a_40210"/>
<keyword evidence="2" id="KW-0560">Oxidoreductase</keyword>
<evidence type="ECO:0000259" key="4">
    <source>
        <dbReference type="Pfam" id="PF09176"/>
    </source>
</evidence>
<evidence type="ECO:0000256" key="1">
    <source>
        <dbReference type="ARBA" id="ARBA00022857"/>
    </source>
</evidence>
<dbReference type="AlphaFoldDB" id="A0A518GAR3"/>
<sequence length="296" mass="31063">MESPRILIQLDSDQHPSVFDAVVAIDSQVDQLLQYGEVEATNARQLVHGAMFTRAPSQLKNTAIFVGGSSVSVGEAIGEEIKQAFFGPVRVSVMLDGNGANTTAAAAVLCAARHIPLEQVNALVLGGTGPVGQRVARLLLGQGAHVALASRDTARASDVCDRITQKMGKHNRGKLTPHGLADLEAMQSVIADKNVVFSCGAAGVTLLPANLLESASKLRVAIDLNAVPPAGIEGVSATDKAHARGQRVDYGAIGVGGLKMKIHREAIHTLFTRNDLVLDAEEIFEIGRNLESASSV</sequence>
<dbReference type="Pfam" id="PF01488">
    <property type="entry name" value="Shikimate_DH"/>
    <property type="match status" value="1"/>
</dbReference>
<keyword evidence="6" id="KW-1185">Reference proteome</keyword>
<dbReference type="InterPro" id="IPR006151">
    <property type="entry name" value="Shikm_DH/Glu-tRNA_Rdtase"/>
</dbReference>
<evidence type="ECO:0000313" key="6">
    <source>
        <dbReference type="Proteomes" id="UP000318017"/>
    </source>
</evidence>
<feature type="domain" description="Methylene-tetrahydromethanopterin dehydrogenase N-terminal" evidence="4">
    <location>
        <begin position="18"/>
        <end position="98"/>
    </location>
</feature>
<dbReference type="Gene3D" id="3.40.50.10280">
    <property type="entry name" value="Methylene-tetrahydromethanopterin dehydrogenase, N-terminal domain"/>
    <property type="match status" value="1"/>
</dbReference>
<evidence type="ECO:0000259" key="3">
    <source>
        <dbReference type="Pfam" id="PF01488"/>
    </source>
</evidence>
<dbReference type="InterPro" id="IPR046346">
    <property type="entry name" value="Aminoacid_DH-like_N_sf"/>
</dbReference>
<dbReference type="RefSeq" id="WP_145081140.1">
    <property type="nucleotide sequence ID" value="NZ_CP036298.1"/>
</dbReference>
<dbReference type="InterPro" id="IPR037089">
    <property type="entry name" value="Methyl-teptahyd_DH_N_sf"/>
</dbReference>
<dbReference type="Proteomes" id="UP000318017">
    <property type="component" value="Chromosome"/>
</dbReference>
<reference evidence="5 6" key="1">
    <citation type="submission" date="2019-02" db="EMBL/GenBank/DDBJ databases">
        <title>Deep-cultivation of Planctomycetes and their phenomic and genomic characterization uncovers novel biology.</title>
        <authorList>
            <person name="Wiegand S."/>
            <person name="Jogler M."/>
            <person name="Boedeker C."/>
            <person name="Pinto D."/>
            <person name="Vollmers J."/>
            <person name="Rivas-Marin E."/>
            <person name="Kohn T."/>
            <person name="Peeters S.H."/>
            <person name="Heuer A."/>
            <person name="Rast P."/>
            <person name="Oberbeckmann S."/>
            <person name="Bunk B."/>
            <person name="Jeske O."/>
            <person name="Meyerdierks A."/>
            <person name="Storesund J.E."/>
            <person name="Kallscheuer N."/>
            <person name="Luecker S."/>
            <person name="Lage O.M."/>
            <person name="Pohl T."/>
            <person name="Merkel B.J."/>
            <person name="Hornburger P."/>
            <person name="Mueller R.-W."/>
            <person name="Bruemmer F."/>
            <person name="Labrenz M."/>
            <person name="Spormann A.M."/>
            <person name="Op den Camp H."/>
            <person name="Overmann J."/>
            <person name="Amann R."/>
            <person name="Jetten M.S.M."/>
            <person name="Mascher T."/>
            <person name="Medema M.H."/>
            <person name="Devos D.P."/>
            <person name="Kaster A.-K."/>
            <person name="Ovreas L."/>
            <person name="Rohde M."/>
            <person name="Galperin M.Y."/>
            <person name="Jogler C."/>
        </authorList>
    </citation>
    <scope>NUCLEOTIDE SEQUENCE [LARGE SCALE GENOMIC DNA]</scope>
    <source>
        <strain evidence="5 6">Q31a</strain>
    </source>
</reference>
<organism evidence="5 6">
    <name type="scientific">Aureliella helgolandensis</name>
    <dbReference type="NCBI Taxonomy" id="2527968"/>
    <lineage>
        <taxon>Bacteria</taxon>
        <taxon>Pseudomonadati</taxon>
        <taxon>Planctomycetota</taxon>
        <taxon>Planctomycetia</taxon>
        <taxon>Pirellulales</taxon>
        <taxon>Pirellulaceae</taxon>
        <taxon>Aureliella</taxon>
    </lineage>
</organism>
<dbReference type="InterPro" id="IPR015259">
    <property type="entry name" value="Methyl-teptahyd_DH_N"/>
</dbReference>
<dbReference type="SUPFAM" id="SSF53223">
    <property type="entry name" value="Aminoacid dehydrogenase-like, N-terminal domain"/>
    <property type="match status" value="1"/>
</dbReference>
<name>A0A518GAR3_9BACT</name>